<keyword evidence="3" id="KW-1185">Reference proteome</keyword>
<keyword evidence="1" id="KW-0175">Coiled coil</keyword>
<dbReference type="RefSeq" id="WP_069478743.1">
    <property type="nucleotide sequence ID" value="NZ_CP017111.1"/>
</dbReference>
<accession>A0A1D7TMC9</accession>
<protein>
    <submittedName>
        <fullName evidence="2">Putative periplasmic protein</fullName>
    </submittedName>
</protein>
<gene>
    <name evidence="2" type="ORF">SHALO_2393</name>
</gene>
<evidence type="ECO:0000313" key="3">
    <source>
        <dbReference type="Proteomes" id="UP000094609"/>
    </source>
</evidence>
<dbReference type="PATRIC" id="fig|1193502.14.peg.2425"/>
<feature type="coiled-coil region" evidence="1">
    <location>
        <begin position="56"/>
        <end position="108"/>
    </location>
</feature>
<dbReference type="STRING" id="1193502.SHALO_2393"/>
<organism evidence="2 3">
    <name type="scientific">Sulfurospirillum halorespirans DSM 13726</name>
    <dbReference type="NCBI Taxonomy" id="1193502"/>
    <lineage>
        <taxon>Bacteria</taxon>
        <taxon>Pseudomonadati</taxon>
        <taxon>Campylobacterota</taxon>
        <taxon>Epsilonproteobacteria</taxon>
        <taxon>Campylobacterales</taxon>
        <taxon>Sulfurospirillaceae</taxon>
        <taxon>Sulfurospirillum</taxon>
    </lineage>
</organism>
<dbReference type="EMBL" id="CP017111">
    <property type="protein sequence ID" value="AOO66153.1"/>
    <property type="molecule type" value="Genomic_DNA"/>
</dbReference>
<proteinExistence type="predicted"/>
<dbReference type="AlphaFoldDB" id="A0A1D7TMC9"/>
<name>A0A1D7TMC9_9BACT</name>
<dbReference type="SUPFAM" id="SSF158791">
    <property type="entry name" value="MgtE N-terminal domain-like"/>
    <property type="match status" value="1"/>
</dbReference>
<evidence type="ECO:0000256" key="1">
    <source>
        <dbReference type="SAM" id="Coils"/>
    </source>
</evidence>
<sequence>MKHVWIVLVTTMLGAETIDCTQIFENRKVELLHEVEKIDEARQSFEALQAATNALFEKQKSALKEKESALAKTKEQIDAKEKQIALMLEENKKLLEQVEAKKNDKLDETYIKMKDAAAAAIVEKLPVHEGAAIMFGLPAKKVSQILAKMNPQIASEITQQLKKGPPFVENNQTKE</sequence>
<dbReference type="Proteomes" id="UP000094609">
    <property type="component" value="Chromosome"/>
</dbReference>
<evidence type="ECO:0000313" key="2">
    <source>
        <dbReference type="EMBL" id="AOO66153.1"/>
    </source>
</evidence>
<reference evidence="3" key="1">
    <citation type="submission" date="2016-08" db="EMBL/GenBank/DDBJ databases">
        <title>Complete genome sequence of the organohalide-respiring Epsilonproteobacterium Sulfurospirillum halorespirans.</title>
        <authorList>
            <person name="Goris T."/>
            <person name="Zimmermann J."/>
            <person name="Schenz B."/>
            <person name="Lemos M."/>
            <person name="Hackermueller J."/>
            <person name="Diekert G."/>
        </authorList>
    </citation>
    <scope>NUCLEOTIDE SEQUENCE [LARGE SCALE GENOMIC DNA]</scope>
    <source>
        <strain>DSM 13726</strain>
        <strain evidence="3">PCE-M2</strain>
    </source>
</reference>
<dbReference type="KEGG" id="shal:SHALO_2393"/>